<keyword evidence="4" id="KW-1185">Reference proteome</keyword>
<evidence type="ECO:0000313" key="4">
    <source>
        <dbReference type="Proteomes" id="UP001321506"/>
    </source>
</evidence>
<feature type="region of interest" description="Disordered" evidence="1">
    <location>
        <begin position="126"/>
        <end position="159"/>
    </location>
</feature>
<accession>A0AAW6T5X0</accession>
<keyword evidence="3" id="KW-0378">Hydrolase</keyword>
<evidence type="ECO:0000313" key="3">
    <source>
        <dbReference type="EMBL" id="MDI2098879.1"/>
    </source>
</evidence>
<dbReference type="EC" id="3.4.24.-" evidence="3"/>
<dbReference type="RefSeq" id="WP_281488672.1">
    <property type="nucleotide sequence ID" value="NZ_JASATX010000003.1"/>
</dbReference>
<dbReference type="PANTHER" id="PTHR21666:SF270">
    <property type="entry name" value="MUREIN HYDROLASE ACTIVATOR ENVC"/>
    <property type="match status" value="1"/>
</dbReference>
<dbReference type="InterPro" id="IPR050570">
    <property type="entry name" value="Cell_wall_metabolism_enzyme"/>
</dbReference>
<name>A0AAW6T5X0_9MICO</name>
<dbReference type="CDD" id="cd12797">
    <property type="entry name" value="M23_peptidase"/>
    <property type="match status" value="1"/>
</dbReference>
<gene>
    <name evidence="3" type="ORF">QF206_07880</name>
</gene>
<reference evidence="3 4" key="1">
    <citation type="submission" date="2023-04" db="EMBL/GenBank/DDBJ databases">
        <title>Klugiella caeni sp. nov. isolated from the sludge of biochemical tank.</title>
        <authorList>
            <person name="Geng K."/>
        </authorList>
    </citation>
    <scope>NUCLEOTIDE SEQUENCE [LARGE SCALE GENOMIC DNA]</scope>
    <source>
        <strain evidence="3 4">YN-L-19</strain>
    </source>
</reference>
<dbReference type="Gene3D" id="2.70.70.10">
    <property type="entry name" value="Glucose Permease (Domain IIA)"/>
    <property type="match status" value="1"/>
</dbReference>
<dbReference type="AlphaFoldDB" id="A0AAW6T5X0"/>
<sequence>MTQRGVNPVSDRGSGTPSPSDVAGATDSPLTRRALRELERRAERERAAALETAPMRIISMPSTGAVAAHSIDSLAQDAAASATLQRETAKSLAEEAPASPELSPVETVMMAMVEAAAEAMETTSSALATVEPVSETRTASEATVAETTSQTSDGASAASPVAADLDAAPAAAMAPDVELTRRAATARRRAARSDARIARIARAPRAASTPRTASAAASAPRKERSARTVGVLRKVYSGAALLFAGALLVGTTLPANAFRSESFTDASTSAALKPAAQQLAIEDGSAETVAAQSLREDYTVTTRAQVLRQTYGTRSYNYVSTGTGAIRWPFPYTVPISSGFGDRSAPCRGCSTNHRGLDLTPGAGTPIYSIADGVVIEVGNGGSYGHYVYLQHELNGQTVVTRYAHMQWDSSPLVVGEPIGVGEFVGLVGSTGQSTGPHLHLEILVNGTHVDPYVWLTANAS</sequence>
<evidence type="ECO:0000259" key="2">
    <source>
        <dbReference type="Pfam" id="PF01551"/>
    </source>
</evidence>
<feature type="region of interest" description="Disordered" evidence="1">
    <location>
        <begin position="202"/>
        <end position="224"/>
    </location>
</feature>
<organism evidence="3 4">
    <name type="scientific">Ruicaihuangia caeni</name>
    <dbReference type="NCBI Taxonomy" id="3042517"/>
    <lineage>
        <taxon>Bacteria</taxon>
        <taxon>Bacillati</taxon>
        <taxon>Actinomycetota</taxon>
        <taxon>Actinomycetes</taxon>
        <taxon>Micrococcales</taxon>
        <taxon>Microbacteriaceae</taxon>
        <taxon>Ruicaihuangia</taxon>
    </lineage>
</organism>
<dbReference type="SUPFAM" id="SSF51261">
    <property type="entry name" value="Duplicated hybrid motif"/>
    <property type="match status" value="1"/>
</dbReference>
<proteinExistence type="predicted"/>
<dbReference type="Proteomes" id="UP001321506">
    <property type="component" value="Unassembled WGS sequence"/>
</dbReference>
<dbReference type="InterPro" id="IPR016047">
    <property type="entry name" value="M23ase_b-sheet_dom"/>
</dbReference>
<comment type="caution">
    <text evidence="3">The sequence shown here is derived from an EMBL/GenBank/DDBJ whole genome shotgun (WGS) entry which is preliminary data.</text>
</comment>
<feature type="region of interest" description="Disordered" evidence="1">
    <location>
        <begin position="1"/>
        <end position="32"/>
    </location>
</feature>
<protein>
    <submittedName>
        <fullName evidence="3">M23 family metallopeptidase</fullName>
        <ecNumber evidence="3">3.4.24.-</ecNumber>
    </submittedName>
</protein>
<dbReference type="EMBL" id="JASATX010000003">
    <property type="protein sequence ID" value="MDI2098879.1"/>
    <property type="molecule type" value="Genomic_DNA"/>
</dbReference>
<dbReference type="GO" id="GO:0004222">
    <property type="term" value="F:metalloendopeptidase activity"/>
    <property type="evidence" value="ECO:0007669"/>
    <property type="project" value="TreeGrafter"/>
</dbReference>
<evidence type="ECO:0000256" key="1">
    <source>
        <dbReference type="SAM" id="MobiDB-lite"/>
    </source>
</evidence>
<dbReference type="InterPro" id="IPR011055">
    <property type="entry name" value="Dup_hybrid_motif"/>
</dbReference>
<dbReference type="Pfam" id="PF01551">
    <property type="entry name" value="Peptidase_M23"/>
    <property type="match status" value="1"/>
</dbReference>
<dbReference type="PANTHER" id="PTHR21666">
    <property type="entry name" value="PEPTIDASE-RELATED"/>
    <property type="match status" value="1"/>
</dbReference>
<feature type="domain" description="M23ase beta-sheet core" evidence="2">
    <location>
        <begin position="353"/>
        <end position="452"/>
    </location>
</feature>
<feature type="compositionally biased region" description="Low complexity" evidence="1">
    <location>
        <begin position="202"/>
        <end position="219"/>
    </location>
</feature>